<comment type="caution">
    <text evidence="1">The sequence shown here is derived from an EMBL/GenBank/DDBJ whole genome shotgun (WGS) entry which is preliminary data.</text>
</comment>
<dbReference type="AlphaFoldDB" id="A0A9D4DQ95"/>
<evidence type="ECO:0000313" key="2">
    <source>
        <dbReference type="Proteomes" id="UP000828390"/>
    </source>
</evidence>
<protein>
    <submittedName>
        <fullName evidence="1">Uncharacterized protein</fullName>
    </submittedName>
</protein>
<reference evidence="1" key="2">
    <citation type="submission" date="2020-11" db="EMBL/GenBank/DDBJ databases">
        <authorList>
            <person name="McCartney M.A."/>
            <person name="Auch B."/>
            <person name="Kono T."/>
            <person name="Mallez S."/>
            <person name="Becker A."/>
            <person name="Gohl D.M."/>
            <person name="Silverstein K.A.T."/>
            <person name="Koren S."/>
            <person name="Bechman K.B."/>
            <person name="Herman A."/>
            <person name="Abrahante J.E."/>
            <person name="Garbe J."/>
        </authorList>
    </citation>
    <scope>NUCLEOTIDE SEQUENCE</scope>
    <source>
        <strain evidence="1">Duluth1</strain>
        <tissue evidence="1">Whole animal</tissue>
    </source>
</reference>
<dbReference type="Proteomes" id="UP000828390">
    <property type="component" value="Unassembled WGS sequence"/>
</dbReference>
<evidence type="ECO:0000313" key="1">
    <source>
        <dbReference type="EMBL" id="KAH3753887.1"/>
    </source>
</evidence>
<organism evidence="1 2">
    <name type="scientific">Dreissena polymorpha</name>
    <name type="common">Zebra mussel</name>
    <name type="synonym">Mytilus polymorpha</name>
    <dbReference type="NCBI Taxonomy" id="45954"/>
    <lineage>
        <taxon>Eukaryota</taxon>
        <taxon>Metazoa</taxon>
        <taxon>Spiralia</taxon>
        <taxon>Lophotrochozoa</taxon>
        <taxon>Mollusca</taxon>
        <taxon>Bivalvia</taxon>
        <taxon>Autobranchia</taxon>
        <taxon>Heteroconchia</taxon>
        <taxon>Euheterodonta</taxon>
        <taxon>Imparidentia</taxon>
        <taxon>Neoheterodontei</taxon>
        <taxon>Myida</taxon>
        <taxon>Dreissenoidea</taxon>
        <taxon>Dreissenidae</taxon>
        <taxon>Dreissena</taxon>
    </lineage>
</organism>
<gene>
    <name evidence="1" type="ORF">DPMN_188538</name>
</gene>
<name>A0A9D4DQ95_DREPO</name>
<accession>A0A9D4DQ95</accession>
<reference evidence="1" key="1">
    <citation type="journal article" date="2019" name="bioRxiv">
        <title>The Genome of the Zebra Mussel, Dreissena polymorpha: A Resource for Invasive Species Research.</title>
        <authorList>
            <person name="McCartney M.A."/>
            <person name="Auch B."/>
            <person name="Kono T."/>
            <person name="Mallez S."/>
            <person name="Zhang Y."/>
            <person name="Obille A."/>
            <person name="Becker A."/>
            <person name="Abrahante J.E."/>
            <person name="Garbe J."/>
            <person name="Badalamenti J.P."/>
            <person name="Herman A."/>
            <person name="Mangelson H."/>
            <person name="Liachko I."/>
            <person name="Sullivan S."/>
            <person name="Sone E.D."/>
            <person name="Koren S."/>
            <person name="Silverstein K.A.T."/>
            <person name="Beckman K.B."/>
            <person name="Gohl D.M."/>
        </authorList>
    </citation>
    <scope>NUCLEOTIDE SEQUENCE</scope>
    <source>
        <strain evidence="1">Duluth1</strain>
        <tissue evidence="1">Whole animal</tissue>
    </source>
</reference>
<feature type="non-terminal residue" evidence="1">
    <location>
        <position position="232"/>
    </location>
</feature>
<sequence>PLCRDQWEREANGPNIKALSRTVLLQIIQPPRSASPLTKPGSASNPLLQSSVVAKQQINRCAPKPCLQAGVVARPGVMPTKPALQSAVGAWTIPVQRIIPGPSLAARWGPSHYPQSSVRCSVARKRQLEEYENEAAPSAKIHITKNLPRDQWEREANGPNINALSRTALTICRKRNDASLTSSAVLVLKKNRHIDQRPILMGAKRPGAKRPGRKRLGGEITRVRKDLGAKRL</sequence>
<keyword evidence="2" id="KW-1185">Reference proteome</keyword>
<proteinExistence type="predicted"/>
<dbReference type="EMBL" id="JAIWYP010000010">
    <property type="protein sequence ID" value="KAH3753887.1"/>
    <property type="molecule type" value="Genomic_DNA"/>
</dbReference>